<accession>A0AA39X043</accession>
<evidence type="ECO:0000313" key="2">
    <source>
        <dbReference type="Proteomes" id="UP001174934"/>
    </source>
</evidence>
<gene>
    <name evidence="1" type="ORF">B0T17DRAFT_253466</name>
</gene>
<name>A0AA39X043_9PEZI</name>
<dbReference type="EMBL" id="JAULSR010000003">
    <property type="protein sequence ID" value="KAK0624805.1"/>
    <property type="molecule type" value="Genomic_DNA"/>
</dbReference>
<organism evidence="1 2">
    <name type="scientific">Bombardia bombarda</name>
    <dbReference type="NCBI Taxonomy" id="252184"/>
    <lineage>
        <taxon>Eukaryota</taxon>
        <taxon>Fungi</taxon>
        <taxon>Dikarya</taxon>
        <taxon>Ascomycota</taxon>
        <taxon>Pezizomycotina</taxon>
        <taxon>Sordariomycetes</taxon>
        <taxon>Sordariomycetidae</taxon>
        <taxon>Sordariales</taxon>
        <taxon>Lasiosphaeriaceae</taxon>
        <taxon>Bombardia</taxon>
    </lineage>
</organism>
<sequence length="108" mass="11661">MGTKQWIVTRSDPYVGDYRVWGEPGCSAQNLGVGTVTESGLDTCKNFGDIVKAVNLTNVVDGCTFFVYSEIHCEGIRESIKKGSGCGNAIDVVWSSYQFTCDPIVPGN</sequence>
<dbReference type="AlphaFoldDB" id="A0AA39X043"/>
<protein>
    <submittedName>
        <fullName evidence="1">Uncharacterized protein</fullName>
    </submittedName>
</protein>
<dbReference type="Proteomes" id="UP001174934">
    <property type="component" value="Unassembled WGS sequence"/>
</dbReference>
<proteinExistence type="predicted"/>
<evidence type="ECO:0000313" key="1">
    <source>
        <dbReference type="EMBL" id="KAK0624805.1"/>
    </source>
</evidence>
<reference evidence="1" key="1">
    <citation type="submission" date="2023-06" db="EMBL/GenBank/DDBJ databases">
        <title>Genome-scale phylogeny and comparative genomics of the fungal order Sordariales.</title>
        <authorList>
            <consortium name="Lawrence Berkeley National Laboratory"/>
            <person name="Hensen N."/>
            <person name="Bonometti L."/>
            <person name="Westerberg I."/>
            <person name="Brannstrom I.O."/>
            <person name="Guillou S."/>
            <person name="Cros-Aarteil S."/>
            <person name="Calhoun S."/>
            <person name="Haridas S."/>
            <person name="Kuo A."/>
            <person name="Mondo S."/>
            <person name="Pangilinan J."/>
            <person name="Riley R."/>
            <person name="LaButti K."/>
            <person name="Andreopoulos B."/>
            <person name="Lipzen A."/>
            <person name="Chen C."/>
            <person name="Yanf M."/>
            <person name="Daum C."/>
            <person name="Ng V."/>
            <person name="Clum A."/>
            <person name="Steindorff A."/>
            <person name="Ohm R."/>
            <person name="Martin F."/>
            <person name="Silar P."/>
            <person name="Natvig D."/>
            <person name="Lalanne C."/>
            <person name="Gautier V."/>
            <person name="Ament-velasquez S.L."/>
            <person name="Kruys A."/>
            <person name="Hutchinson M.I."/>
            <person name="Powell A.J."/>
            <person name="Barry K."/>
            <person name="Miller A.N."/>
            <person name="Grigoriev I.V."/>
            <person name="Debuchy R."/>
            <person name="Gladieux P."/>
            <person name="Thoren M.H."/>
            <person name="Johannesson H."/>
        </authorList>
    </citation>
    <scope>NUCLEOTIDE SEQUENCE</scope>
    <source>
        <strain evidence="1">SMH3391-2</strain>
    </source>
</reference>
<keyword evidence="2" id="KW-1185">Reference proteome</keyword>
<comment type="caution">
    <text evidence="1">The sequence shown here is derived from an EMBL/GenBank/DDBJ whole genome shotgun (WGS) entry which is preliminary data.</text>
</comment>